<dbReference type="RefSeq" id="WP_203940027.1">
    <property type="nucleotide sequence ID" value="NZ_BAAAGJ010000005.1"/>
</dbReference>
<reference evidence="1" key="1">
    <citation type="submission" date="2021-01" db="EMBL/GenBank/DDBJ databases">
        <title>Whole genome shotgun sequence of Spirilliplanes yamanashiensis NBRC 15828.</title>
        <authorList>
            <person name="Komaki H."/>
            <person name="Tamura T."/>
        </authorList>
    </citation>
    <scope>NUCLEOTIDE SEQUENCE</scope>
    <source>
        <strain evidence="1">NBRC 15828</strain>
    </source>
</reference>
<name>A0A8J3YBM3_9ACTN</name>
<comment type="caution">
    <text evidence="1">The sequence shown here is derived from an EMBL/GenBank/DDBJ whole genome shotgun (WGS) entry which is preliminary data.</text>
</comment>
<dbReference type="AlphaFoldDB" id="A0A8J3YBM3"/>
<dbReference type="EMBL" id="BOOY01000029">
    <property type="protein sequence ID" value="GIJ04817.1"/>
    <property type="molecule type" value="Genomic_DNA"/>
</dbReference>
<evidence type="ECO:0000313" key="2">
    <source>
        <dbReference type="Proteomes" id="UP000652013"/>
    </source>
</evidence>
<keyword evidence="2" id="KW-1185">Reference proteome</keyword>
<organism evidence="1 2">
    <name type="scientific">Spirilliplanes yamanashiensis</name>
    <dbReference type="NCBI Taxonomy" id="42233"/>
    <lineage>
        <taxon>Bacteria</taxon>
        <taxon>Bacillati</taxon>
        <taxon>Actinomycetota</taxon>
        <taxon>Actinomycetes</taxon>
        <taxon>Micromonosporales</taxon>
        <taxon>Micromonosporaceae</taxon>
        <taxon>Spirilliplanes</taxon>
    </lineage>
</organism>
<sequence>MLRADALTVVHHDDTISQFEDVSYALDRAGLRIVTATGDEKAFPVHDVLQTFARLAHRLPAVA</sequence>
<dbReference type="Proteomes" id="UP000652013">
    <property type="component" value="Unassembled WGS sequence"/>
</dbReference>
<proteinExistence type="predicted"/>
<evidence type="ECO:0000313" key="1">
    <source>
        <dbReference type="EMBL" id="GIJ04817.1"/>
    </source>
</evidence>
<protein>
    <submittedName>
        <fullName evidence="1">Uncharacterized protein</fullName>
    </submittedName>
</protein>
<accession>A0A8J3YBM3</accession>
<gene>
    <name evidence="1" type="ORF">Sya03_41690</name>
</gene>